<dbReference type="Proteomes" id="UP000199205">
    <property type="component" value="Unassembled WGS sequence"/>
</dbReference>
<accession>A0A1C3WQ81</accession>
<dbReference type="AlphaFoldDB" id="A0A1C3WQ81"/>
<organism evidence="1 2">
    <name type="scientific">Rhizobium lusitanum</name>
    <dbReference type="NCBI Taxonomy" id="293958"/>
    <lineage>
        <taxon>Bacteria</taxon>
        <taxon>Pseudomonadati</taxon>
        <taxon>Pseudomonadota</taxon>
        <taxon>Alphaproteobacteria</taxon>
        <taxon>Hyphomicrobiales</taxon>
        <taxon>Rhizobiaceae</taxon>
        <taxon>Rhizobium/Agrobacterium group</taxon>
        <taxon>Rhizobium</taxon>
    </lineage>
</organism>
<proteinExistence type="predicted"/>
<sequence>MFNGRHFDRSVILLCARWCLAYNLSLRDLEEMMAERGFTSTTPRFIAGSSADPWLLRSSPRETNLSTDVSCRKSSIQYRATVVPASDDTEDPFLTSIKVASFSAR</sequence>
<evidence type="ECO:0000313" key="2">
    <source>
        <dbReference type="Proteomes" id="UP000199205"/>
    </source>
</evidence>
<gene>
    <name evidence="1" type="ORF">GA0061101_11516</name>
</gene>
<protein>
    <recommendedName>
        <fullName evidence="3">Transposase</fullName>
    </recommendedName>
</protein>
<dbReference type="EMBL" id="FMAF01000015">
    <property type="protein sequence ID" value="SCB42108.1"/>
    <property type="molecule type" value="Genomic_DNA"/>
</dbReference>
<evidence type="ECO:0008006" key="3">
    <source>
        <dbReference type="Google" id="ProtNLM"/>
    </source>
</evidence>
<reference evidence="1 2" key="1">
    <citation type="submission" date="2016-08" db="EMBL/GenBank/DDBJ databases">
        <authorList>
            <person name="Seilhamer J.J."/>
        </authorList>
    </citation>
    <scope>NUCLEOTIDE SEQUENCE [LARGE SCALE GENOMIC DNA]</scope>
    <source>
        <strain evidence="1 2">P1-7</strain>
    </source>
</reference>
<evidence type="ECO:0000313" key="1">
    <source>
        <dbReference type="EMBL" id="SCB42108.1"/>
    </source>
</evidence>
<name>A0A1C3WQ81_9HYPH</name>